<proteinExistence type="predicted"/>
<sequence>MVGKFIVFGCLALVLSGCVSTGSGRGYSSNYYSRHDGYSRGYAYRETYERRYYHDDDRRSEREKKCGCRIKPFKALKRAFGL</sequence>
<organism evidence="1 2">
    <name type="scientific">Elstera litoralis</name>
    <dbReference type="NCBI Taxonomy" id="552518"/>
    <lineage>
        <taxon>Bacteria</taxon>
        <taxon>Pseudomonadati</taxon>
        <taxon>Pseudomonadota</taxon>
        <taxon>Alphaproteobacteria</taxon>
        <taxon>Rhodospirillales</taxon>
        <taxon>Rhodospirillaceae</taxon>
        <taxon>Elstera</taxon>
    </lineage>
</organism>
<comment type="caution">
    <text evidence="1">The sequence shown here is derived from an EMBL/GenBank/DDBJ whole genome shotgun (WGS) entry which is preliminary data.</text>
</comment>
<evidence type="ECO:0008006" key="3">
    <source>
        <dbReference type="Google" id="ProtNLM"/>
    </source>
</evidence>
<evidence type="ECO:0000313" key="1">
    <source>
        <dbReference type="EMBL" id="KJV08796.1"/>
    </source>
</evidence>
<evidence type="ECO:0000313" key="2">
    <source>
        <dbReference type="Proteomes" id="UP000033774"/>
    </source>
</evidence>
<dbReference type="AlphaFoldDB" id="A0A0F3IPY9"/>
<accession>A0A0F3IPY9</accession>
<dbReference type="EMBL" id="LAJY01000445">
    <property type="protein sequence ID" value="KJV08796.1"/>
    <property type="molecule type" value="Genomic_DNA"/>
</dbReference>
<dbReference type="Proteomes" id="UP000033774">
    <property type="component" value="Unassembled WGS sequence"/>
</dbReference>
<dbReference type="RefSeq" id="WP_045776664.1">
    <property type="nucleotide sequence ID" value="NZ_LAJY01000445.1"/>
</dbReference>
<keyword evidence="2" id="KW-1185">Reference proteome</keyword>
<name>A0A0F3IPY9_9PROT</name>
<reference evidence="1 2" key="1">
    <citation type="submission" date="2015-03" db="EMBL/GenBank/DDBJ databases">
        <title>Draft genome sequence of Elstera litoralis.</title>
        <authorList>
            <person name="Rahalkar M.C."/>
            <person name="Dhakephalkar P.K."/>
            <person name="Pore S.D."/>
            <person name="Arora P."/>
            <person name="Kapse N.G."/>
            <person name="Pandit P.S."/>
        </authorList>
    </citation>
    <scope>NUCLEOTIDE SEQUENCE [LARGE SCALE GENOMIC DNA]</scope>
    <source>
        <strain evidence="1 2">Dia-1</strain>
    </source>
</reference>
<protein>
    <recommendedName>
        <fullName evidence="3">Lipoprotein</fullName>
    </recommendedName>
</protein>
<gene>
    <name evidence="1" type="ORF">VZ95_15495</name>
</gene>
<dbReference type="PROSITE" id="PS51257">
    <property type="entry name" value="PROKAR_LIPOPROTEIN"/>
    <property type="match status" value="1"/>
</dbReference>